<dbReference type="AlphaFoldDB" id="A0AA41YWD7"/>
<evidence type="ECO:0000313" key="1">
    <source>
        <dbReference type="EMBL" id="MCW6509824.1"/>
    </source>
</evidence>
<dbReference type="Proteomes" id="UP001165667">
    <property type="component" value="Unassembled WGS sequence"/>
</dbReference>
<name>A0AA41YWD7_9HYPH</name>
<evidence type="ECO:0000313" key="2">
    <source>
        <dbReference type="Proteomes" id="UP001165667"/>
    </source>
</evidence>
<organism evidence="1 2">
    <name type="scientific">Lichenifustis flavocetrariae</name>
    <dbReference type="NCBI Taxonomy" id="2949735"/>
    <lineage>
        <taxon>Bacteria</taxon>
        <taxon>Pseudomonadati</taxon>
        <taxon>Pseudomonadota</taxon>
        <taxon>Alphaproteobacteria</taxon>
        <taxon>Hyphomicrobiales</taxon>
        <taxon>Lichenihabitantaceae</taxon>
        <taxon>Lichenifustis</taxon>
    </lineage>
</organism>
<gene>
    <name evidence="1" type="ORF">M8523_17545</name>
</gene>
<proteinExistence type="predicted"/>
<protein>
    <submittedName>
        <fullName evidence="1">Uncharacterized protein</fullName>
    </submittedName>
</protein>
<dbReference type="EMBL" id="JAMOIM010000011">
    <property type="protein sequence ID" value="MCW6509824.1"/>
    <property type="molecule type" value="Genomic_DNA"/>
</dbReference>
<accession>A0AA41YWD7</accession>
<keyword evidence="2" id="KW-1185">Reference proteome</keyword>
<dbReference type="RefSeq" id="WP_282586192.1">
    <property type="nucleotide sequence ID" value="NZ_JAMOIM010000011.1"/>
</dbReference>
<comment type="caution">
    <text evidence="1">The sequence shown here is derived from an EMBL/GenBank/DDBJ whole genome shotgun (WGS) entry which is preliminary data.</text>
</comment>
<sequence length="97" mass="10632">MTSTNETEDQTDDPADLSWKAKDALRTLGVVRPNLRPGQKVSAKQVWQGSGTAGFRSNDVLDGVEELISNGILETNQEKTDVWLADDGFAQVESFFS</sequence>
<reference evidence="1" key="1">
    <citation type="submission" date="2022-05" db="EMBL/GenBank/DDBJ databases">
        <authorList>
            <person name="Pankratov T."/>
        </authorList>
    </citation>
    <scope>NUCLEOTIDE SEQUENCE</scope>
    <source>
        <strain evidence="1">BP6-180914</strain>
    </source>
</reference>